<feature type="coiled-coil region" evidence="2">
    <location>
        <begin position="420"/>
        <end position="449"/>
    </location>
</feature>
<proteinExistence type="predicted"/>
<dbReference type="InterPro" id="IPR003607">
    <property type="entry name" value="HD/PDEase_dom"/>
</dbReference>
<dbReference type="Proteomes" id="UP000639973">
    <property type="component" value="Unassembled WGS sequence"/>
</dbReference>
<dbReference type="PROSITE" id="PS50005">
    <property type="entry name" value="TPR"/>
    <property type="match status" value="1"/>
</dbReference>
<dbReference type="PROSITE" id="PS51831">
    <property type="entry name" value="HD"/>
    <property type="match status" value="1"/>
</dbReference>
<dbReference type="InterPro" id="IPR011990">
    <property type="entry name" value="TPR-like_helical_dom_sf"/>
</dbReference>
<gene>
    <name evidence="6" type="ORF">GCM10010840_24220</name>
</gene>
<dbReference type="SUPFAM" id="SSF55073">
    <property type="entry name" value="Nucleotide cyclase"/>
    <property type="match status" value="1"/>
</dbReference>
<keyword evidence="7" id="KW-1185">Reference proteome</keyword>
<dbReference type="InterPro" id="IPR006674">
    <property type="entry name" value="HD_domain"/>
</dbReference>
<keyword evidence="1" id="KW-0802">TPR repeat</keyword>
<evidence type="ECO:0000313" key="7">
    <source>
        <dbReference type="Proteomes" id="UP000639973"/>
    </source>
</evidence>
<dbReference type="Pfam" id="PF00990">
    <property type="entry name" value="GGDEF"/>
    <property type="match status" value="1"/>
</dbReference>
<dbReference type="Gene3D" id="1.10.3210.10">
    <property type="entry name" value="Hypothetical protein af1432"/>
    <property type="match status" value="1"/>
</dbReference>
<dbReference type="NCBIfam" id="TIGR00254">
    <property type="entry name" value="GGDEF"/>
    <property type="match status" value="1"/>
</dbReference>
<protein>
    <recommendedName>
        <fullName evidence="8">Diguanylate cyclase and serine/threonine protein kinase with TPR repeats</fullName>
    </recommendedName>
</protein>
<feature type="repeat" description="TPR" evidence="1">
    <location>
        <begin position="277"/>
        <end position="310"/>
    </location>
</feature>
<dbReference type="CDD" id="cd01949">
    <property type="entry name" value="GGDEF"/>
    <property type="match status" value="1"/>
</dbReference>
<evidence type="ECO:0000313" key="6">
    <source>
        <dbReference type="EMBL" id="GGL85465.1"/>
    </source>
</evidence>
<evidence type="ECO:0000256" key="2">
    <source>
        <dbReference type="SAM" id="Coils"/>
    </source>
</evidence>
<feature type="domain" description="HD" evidence="4">
    <location>
        <begin position="465"/>
        <end position="589"/>
    </location>
</feature>
<dbReference type="PANTHER" id="PTHR45228">
    <property type="entry name" value="CYCLIC DI-GMP PHOSPHODIESTERASE TM_0186-RELATED"/>
    <property type="match status" value="1"/>
</dbReference>
<organism evidence="6 7">
    <name type="scientific">Deinococcus aerolatus</name>
    <dbReference type="NCBI Taxonomy" id="522487"/>
    <lineage>
        <taxon>Bacteria</taxon>
        <taxon>Thermotogati</taxon>
        <taxon>Deinococcota</taxon>
        <taxon>Deinococci</taxon>
        <taxon>Deinococcales</taxon>
        <taxon>Deinococcaceae</taxon>
        <taxon>Deinococcus</taxon>
    </lineage>
</organism>
<dbReference type="NCBIfam" id="TIGR00277">
    <property type="entry name" value="HDIG"/>
    <property type="match status" value="1"/>
</dbReference>
<evidence type="ECO:0000259" key="4">
    <source>
        <dbReference type="PROSITE" id="PS51831"/>
    </source>
</evidence>
<name>A0ABQ2GBV5_9DEIO</name>
<dbReference type="InterPro" id="IPR006675">
    <property type="entry name" value="HDIG_dom"/>
</dbReference>
<dbReference type="EMBL" id="BMOL01000011">
    <property type="protein sequence ID" value="GGL85465.1"/>
    <property type="molecule type" value="Genomic_DNA"/>
</dbReference>
<dbReference type="SMART" id="SM00028">
    <property type="entry name" value="TPR"/>
    <property type="match status" value="12"/>
</dbReference>
<sequence length="1214" mass="133836">MLDRARALVDADPTAAVQVLQSASGVLATWPLELQGEAHNIWAQGLLGLEEGEAALHHARRATDLFAEAGDLPGQIAALLCQTEAEVLCEHYDRVSELGQDIMHLLAGQRTAELAQAFKLQGMALFLQGRYREASAVILDESVVREELQDHAGYAKCLNNLGLIHIELGDLHQALEHLARCFEYITHCPEPLHSLESACLINIGNIHQIGHEYDRATEAFGQGMAAAQQAGDTANEIAGLTGLGLIARDRGQHKDALHLLLQALRLAQASGRRYNEAETLDNLGQIYAGMGQRALALETFGQALDLSRELGALPSEQNALMHLALVQAEGGELEQAAAHFELALACARQSGSERAALEIHDHLGEVLQRLGRFEQAALQLREALALERGLHNQDRQETFLNLTAQLEVERARHQAETYRLMNQTSQQARAEAELEVQQRTADLELAQREIISRLGLVGEYRDDKTGSHTQRVSQLAASLAQAIGLTPTEVELVRLAARLHDIGKIAVPDVVLLKTDRLTAEEFTIMKHHTTIGARVLEGGQSDLMRMAEQIALTHHERWDGSGYPQGLQGDSIPLMGRIVAIVDVWDALTTERPYKKAWSREEAWREMAEQSGKHFDPYLIEVFLGMIAGSFHSDSEVPPAVGAQALNPSEQLKPADTAFDARPSVPAHVIQHVGVLNESAWQMRRAEPAESLREAREAQLISEQHDHHLGLAYALRTLGFHDILLSEFKPALTKVDQAVSIAQAYGDLALERDCQNLLGNVYRVIYNTERAIECLLEAMELSRRLDDLAGEANALMNLGVVASSRLKDLDKALSYYQQAYEVFDKAGNAPAQVACLYSIADAHQELGQFAQAQAYGERAAQGSIDGGDTLHQALSVSVIARALDGQGHTAQATALHQQALELLQAPQLDMPEPLAWVQLYSASNLEAGGAVQEAWSLYEQVLTNSQQFAWPELAVLAHHKLTVLHKGRGDMERAMIHLEGEREVQRQLLEEEMAMKTRALMVQYEVDRAESEAKLYKLRSVELASANVALEQANREKSALVAALQEQSLVLERQLRDDSLTGVFNRHHIETILAREFDQHRAEGRVLSLIMLDVDHFKQVNDRFSHPVGDEVLRQLGARLLSSCRSSDAPGRYGGEEFVLVLPDTPLPQAVAVARRLRAAVEQTDWPALAPGLRVTLSLGVATNEGLPNFERLVAQADEKLYEAKRDRNCVAF</sequence>
<reference evidence="7" key="1">
    <citation type="journal article" date="2019" name="Int. J. Syst. Evol. Microbiol.">
        <title>The Global Catalogue of Microorganisms (GCM) 10K type strain sequencing project: providing services to taxonomists for standard genome sequencing and annotation.</title>
        <authorList>
            <consortium name="The Broad Institute Genomics Platform"/>
            <consortium name="The Broad Institute Genome Sequencing Center for Infectious Disease"/>
            <person name="Wu L."/>
            <person name="Ma J."/>
        </authorList>
    </citation>
    <scope>NUCLEOTIDE SEQUENCE [LARGE SCALE GENOMIC DNA]</scope>
    <source>
        <strain evidence="7">JCM 15442</strain>
    </source>
</reference>
<dbReference type="SMART" id="SM00267">
    <property type="entry name" value="GGDEF"/>
    <property type="match status" value="1"/>
</dbReference>
<dbReference type="SMART" id="SM00471">
    <property type="entry name" value="HDc"/>
    <property type="match status" value="1"/>
</dbReference>
<dbReference type="Pfam" id="PF13424">
    <property type="entry name" value="TPR_12"/>
    <property type="match status" value="3"/>
</dbReference>
<dbReference type="InterPro" id="IPR029787">
    <property type="entry name" value="Nucleotide_cyclase"/>
</dbReference>
<dbReference type="Gene3D" id="1.25.40.10">
    <property type="entry name" value="Tetratricopeptide repeat domain"/>
    <property type="match status" value="4"/>
</dbReference>
<dbReference type="CDD" id="cd00077">
    <property type="entry name" value="HDc"/>
    <property type="match status" value="1"/>
</dbReference>
<dbReference type="InterPro" id="IPR043128">
    <property type="entry name" value="Rev_trsase/Diguanyl_cyclase"/>
</dbReference>
<evidence type="ECO:0000259" key="5">
    <source>
        <dbReference type="PROSITE" id="PS51832"/>
    </source>
</evidence>
<dbReference type="InterPro" id="IPR000160">
    <property type="entry name" value="GGDEF_dom"/>
</dbReference>
<dbReference type="PANTHER" id="PTHR45228:SF8">
    <property type="entry name" value="TWO-COMPONENT RESPONSE REGULATOR-RELATED"/>
    <property type="match status" value="1"/>
</dbReference>
<evidence type="ECO:0008006" key="8">
    <source>
        <dbReference type="Google" id="ProtNLM"/>
    </source>
</evidence>
<evidence type="ECO:0000259" key="3">
    <source>
        <dbReference type="PROSITE" id="PS50887"/>
    </source>
</evidence>
<keyword evidence="2" id="KW-0175">Coiled coil</keyword>
<dbReference type="SUPFAM" id="SSF48452">
    <property type="entry name" value="TPR-like"/>
    <property type="match status" value="4"/>
</dbReference>
<dbReference type="InterPro" id="IPR019734">
    <property type="entry name" value="TPR_rpt"/>
</dbReference>
<comment type="caution">
    <text evidence="6">The sequence shown here is derived from an EMBL/GenBank/DDBJ whole genome shotgun (WGS) entry which is preliminary data.</text>
</comment>
<feature type="domain" description="HD-GYP" evidence="5">
    <location>
        <begin position="443"/>
        <end position="640"/>
    </location>
</feature>
<dbReference type="Gene3D" id="3.30.70.270">
    <property type="match status" value="1"/>
</dbReference>
<accession>A0ABQ2GBV5</accession>
<evidence type="ECO:0000256" key="1">
    <source>
        <dbReference type="PROSITE-ProRule" id="PRU00339"/>
    </source>
</evidence>
<dbReference type="PROSITE" id="PS50887">
    <property type="entry name" value="GGDEF"/>
    <property type="match status" value="1"/>
</dbReference>
<dbReference type="PROSITE" id="PS51832">
    <property type="entry name" value="HD_GYP"/>
    <property type="match status" value="1"/>
</dbReference>
<dbReference type="SUPFAM" id="SSF109604">
    <property type="entry name" value="HD-domain/PDEase-like"/>
    <property type="match status" value="1"/>
</dbReference>
<dbReference type="InterPro" id="IPR037522">
    <property type="entry name" value="HD_GYP_dom"/>
</dbReference>
<dbReference type="InterPro" id="IPR052020">
    <property type="entry name" value="Cyclic_di-GMP/3'3'-cGAMP_PDE"/>
</dbReference>
<feature type="domain" description="GGDEF" evidence="3">
    <location>
        <begin position="1086"/>
        <end position="1214"/>
    </location>
</feature>
<dbReference type="Pfam" id="PF13487">
    <property type="entry name" value="HD_5"/>
    <property type="match status" value="1"/>
</dbReference>